<protein>
    <submittedName>
        <fullName evidence="1">Uncharacterized protein</fullName>
    </submittedName>
</protein>
<dbReference type="EMBL" id="KN880634">
    <property type="protein sequence ID" value="KIY64481.1"/>
    <property type="molecule type" value="Genomic_DNA"/>
</dbReference>
<proteinExistence type="predicted"/>
<reference evidence="1 2" key="1">
    <citation type="journal article" date="2015" name="Fungal Genet. Biol.">
        <title>Evolution of novel wood decay mechanisms in Agaricales revealed by the genome sequences of Fistulina hepatica and Cylindrobasidium torrendii.</title>
        <authorList>
            <person name="Floudas D."/>
            <person name="Held B.W."/>
            <person name="Riley R."/>
            <person name="Nagy L.G."/>
            <person name="Koehler G."/>
            <person name="Ransdell A.S."/>
            <person name="Younus H."/>
            <person name="Chow J."/>
            <person name="Chiniquy J."/>
            <person name="Lipzen A."/>
            <person name="Tritt A."/>
            <person name="Sun H."/>
            <person name="Haridas S."/>
            <person name="LaButti K."/>
            <person name="Ohm R.A."/>
            <person name="Kues U."/>
            <person name="Blanchette R.A."/>
            <person name="Grigoriev I.V."/>
            <person name="Minto R.E."/>
            <person name="Hibbett D.S."/>
        </authorList>
    </citation>
    <scope>NUCLEOTIDE SEQUENCE [LARGE SCALE GENOMIC DNA]</scope>
    <source>
        <strain evidence="1 2">FP15055 ss-10</strain>
    </source>
</reference>
<keyword evidence="2" id="KW-1185">Reference proteome</keyword>
<evidence type="ECO:0000313" key="1">
    <source>
        <dbReference type="EMBL" id="KIY64481.1"/>
    </source>
</evidence>
<dbReference type="Proteomes" id="UP000054007">
    <property type="component" value="Unassembled WGS sequence"/>
</dbReference>
<evidence type="ECO:0000313" key="2">
    <source>
        <dbReference type="Proteomes" id="UP000054007"/>
    </source>
</evidence>
<accession>A0A0D7B4N7</accession>
<organism evidence="1 2">
    <name type="scientific">Cylindrobasidium torrendii FP15055 ss-10</name>
    <dbReference type="NCBI Taxonomy" id="1314674"/>
    <lineage>
        <taxon>Eukaryota</taxon>
        <taxon>Fungi</taxon>
        <taxon>Dikarya</taxon>
        <taxon>Basidiomycota</taxon>
        <taxon>Agaricomycotina</taxon>
        <taxon>Agaricomycetes</taxon>
        <taxon>Agaricomycetidae</taxon>
        <taxon>Agaricales</taxon>
        <taxon>Marasmiineae</taxon>
        <taxon>Physalacriaceae</taxon>
        <taxon>Cylindrobasidium</taxon>
    </lineage>
</organism>
<name>A0A0D7B4N7_9AGAR</name>
<dbReference type="AlphaFoldDB" id="A0A0D7B4N7"/>
<sequence length="146" mass="16547">MAMLPVEIKSVVIDCMADSFWDPFVGIALVWPDVLFRIREHRFHTAVLLTAFRARRILDLLQTSPSIASMVRTVVVEDLLVLDTPDEAGGKQDWQVAGYCVWLNHTLYCLRMLAIWYIIQCIAPGIGNLTKEFKLQHSPSIVDPGH</sequence>
<gene>
    <name evidence="1" type="ORF">CYLTODRAFT_493107</name>
</gene>